<dbReference type="InterPro" id="IPR026960">
    <property type="entry name" value="RVT-Znf"/>
</dbReference>
<feature type="domain" description="RNase H type-1" evidence="1">
    <location>
        <begin position="420"/>
        <end position="530"/>
    </location>
</feature>
<dbReference type="Proteomes" id="UP000583929">
    <property type="component" value="Unassembled WGS sequence"/>
</dbReference>
<dbReference type="Gene3D" id="3.30.420.10">
    <property type="entry name" value="Ribonuclease H-like superfamily/Ribonuclease H"/>
    <property type="match status" value="1"/>
</dbReference>
<organism evidence="4 6">
    <name type="scientific">Cannabis sativa</name>
    <name type="common">Hemp</name>
    <name type="synonym">Marijuana</name>
    <dbReference type="NCBI Taxonomy" id="3483"/>
    <lineage>
        <taxon>Eukaryota</taxon>
        <taxon>Viridiplantae</taxon>
        <taxon>Streptophyta</taxon>
        <taxon>Embryophyta</taxon>
        <taxon>Tracheophyta</taxon>
        <taxon>Spermatophyta</taxon>
        <taxon>Magnoliopsida</taxon>
        <taxon>eudicotyledons</taxon>
        <taxon>Gunneridae</taxon>
        <taxon>Pentapetalae</taxon>
        <taxon>rosids</taxon>
        <taxon>fabids</taxon>
        <taxon>Rosales</taxon>
        <taxon>Cannabaceae</taxon>
        <taxon>Cannabis</taxon>
    </lineage>
</organism>
<dbReference type="InterPro" id="IPR036397">
    <property type="entry name" value="RNaseH_sf"/>
</dbReference>
<dbReference type="AlphaFoldDB" id="A0A7J6I446"/>
<dbReference type="EMBL" id="JAATIP010000092">
    <property type="protein sequence ID" value="KAF4375054.1"/>
    <property type="molecule type" value="Genomic_DNA"/>
</dbReference>
<sequence>MSVFVLPRKITNQIDAVLRRFWWTGQSKEGRFLALKAWDSLCKPKQCGGLGFRRARDVNFSLIAKLGWMLETDSKALWTYVLGSKYCKFNCFLSSSLPGNASAVARGIWSTQEFIRENCVWVVGKQSEVKIWHHKWSCGDNLVVDTGAINPLVGNSIGFQDLVVADEDVWHHEKVISTFNPATSSNILKVNRESLLDHDSACWKPSPNGKFSLKAAYWSLNSSRFEQKDDLSSKIWKLRVHERVKLFLWKLCHDVLPFGSKLQSIFGNPPGVCMFCGHDEGDTVKHFISYCPVTRSLWFASRWCIRLEALQSSNGREVVSWLFNPPFLNAMPQAEARDFSVYGALLYYKLWNLRNDMFHRGVPLQLDKVIRQIGESFVESISLADGLAEPMGGSSVSGAVHWGSPRREKVKGFVDCALGKDVGSVAAVFYDNSGTLIGFGAKKVHVKSAFQGELEALAFGIDLAKDLHLGGVDFSSDCQLLVKALIAGSSPFWFLTLSFTELYNALVASDSHVVWISRVLNNAAHSLARWGLSHPCNGLLRFWEVSPLVLTNLFFSA</sequence>
<reference evidence="5 6" key="1">
    <citation type="journal article" date="2020" name="bioRxiv">
        <title>Sequence and annotation of 42 cannabis genomes reveals extensive copy number variation in cannabinoid synthesis and pathogen resistance genes.</title>
        <authorList>
            <person name="Mckernan K.J."/>
            <person name="Helbert Y."/>
            <person name="Kane L.T."/>
            <person name="Ebling H."/>
            <person name="Zhang L."/>
            <person name="Liu B."/>
            <person name="Eaton Z."/>
            <person name="Mclaughlin S."/>
            <person name="Kingan S."/>
            <person name="Baybayan P."/>
            <person name="Concepcion G."/>
            <person name="Jordan M."/>
            <person name="Riva A."/>
            <person name="Barbazuk W."/>
            <person name="Harkins T."/>
        </authorList>
    </citation>
    <scope>NUCLEOTIDE SEQUENCE [LARGE SCALE GENOMIC DNA]</scope>
    <source>
        <strain evidence="5 6">cv. Jamaican Lion 4</strain>
        <strain evidence="4">Father</strain>
        <strain evidence="3">Mother</strain>
        <tissue evidence="4">Leaf</tissue>
    </source>
</reference>
<dbReference type="InterPro" id="IPR012337">
    <property type="entry name" value="RNaseH-like_sf"/>
</dbReference>
<evidence type="ECO:0000313" key="6">
    <source>
        <dbReference type="Proteomes" id="UP000583929"/>
    </source>
</evidence>
<comment type="caution">
    <text evidence="4">The sequence shown here is derived from an EMBL/GenBank/DDBJ whole genome shotgun (WGS) entry which is preliminary data.</text>
</comment>
<proteinExistence type="predicted"/>
<evidence type="ECO:0000313" key="5">
    <source>
        <dbReference type="Proteomes" id="UP000525078"/>
    </source>
</evidence>
<evidence type="ECO:0000259" key="1">
    <source>
        <dbReference type="Pfam" id="PF13456"/>
    </source>
</evidence>
<evidence type="ECO:0008006" key="7">
    <source>
        <dbReference type="Google" id="ProtNLM"/>
    </source>
</evidence>
<dbReference type="Pfam" id="PF13966">
    <property type="entry name" value="zf-RVT"/>
    <property type="match status" value="1"/>
</dbReference>
<dbReference type="Pfam" id="PF13456">
    <property type="entry name" value="RVT_3"/>
    <property type="match status" value="1"/>
</dbReference>
<dbReference type="SUPFAM" id="SSF53098">
    <property type="entry name" value="Ribonuclease H-like"/>
    <property type="match status" value="1"/>
</dbReference>
<evidence type="ECO:0000313" key="3">
    <source>
        <dbReference type="EMBL" id="KAF4375054.1"/>
    </source>
</evidence>
<dbReference type="CDD" id="cd06222">
    <property type="entry name" value="RNase_H_like"/>
    <property type="match status" value="1"/>
</dbReference>
<keyword evidence="6" id="KW-1185">Reference proteome</keyword>
<evidence type="ECO:0000259" key="2">
    <source>
        <dbReference type="Pfam" id="PF13966"/>
    </source>
</evidence>
<evidence type="ECO:0000313" key="4">
    <source>
        <dbReference type="EMBL" id="KAF4401965.1"/>
    </source>
</evidence>
<dbReference type="GO" id="GO:0004523">
    <property type="term" value="F:RNA-DNA hybrid ribonuclease activity"/>
    <property type="evidence" value="ECO:0007669"/>
    <property type="project" value="InterPro"/>
</dbReference>
<feature type="domain" description="Reverse transcriptase zinc-binding" evidence="2">
    <location>
        <begin position="211"/>
        <end position="298"/>
    </location>
</feature>
<dbReference type="PANTHER" id="PTHR33116:SF86">
    <property type="entry name" value="REVERSE TRANSCRIPTASE DOMAIN-CONTAINING PROTEIN"/>
    <property type="match status" value="1"/>
</dbReference>
<dbReference type="InterPro" id="IPR002156">
    <property type="entry name" value="RNaseH_domain"/>
</dbReference>
<name>A0A7J6I446_CANSA</name>
<gene>
    <name evidence="3" type="ORF">F8388_017200</name>
    <name evidence="4" type="ORF">G4B88_017477</name>
</gene>
<dbReference type="Proteomes" id="UP000525078">
    <property type="component" value="Unassembled WGS sequence"/>
</dbReference>
<dbReference type="InterPro" id="IPR044730">
    <property type="entry name" value="RNase_H-like_dom_plant"/>
</dbReference>
<dbReference type="PANTHER" id="PTHR33116">
    <property type="entry name" value="REVERSE TRANSCRIPTASE ZINC-BINDING DOMAIN-CONTAINING PROTEIN-RELATED-RELATED"/>
    <property type="match status" value="1"/>
</dbReference>
<dbReference type="EMBL" id="JAATIQ010000009">
    <property type="protein sequence ID" value="KAF4401965.1"/>
    <property type="molecule type" value="Genomic_DNA"/>
</dbReference>
<accession>A0A7J6I446</accession>
<dbReference type="GO" id="GO:0003676">
    <property type="term" value="F:nucleic acid binding"/>
    <property type="evidence" value="ECO:0007669"/>
    <property type="project" value="InterPro"/>
</dbReference>
<protein>
    <recommendedName>
        <fullName evidence="7">RNase H type-1 domain-containing protein</fullName>
    </recommendedName>
</protein>